<dbReference type="NCBIfam" id="TIGR02044">
    <property type="entry name" value="CueR"/>
    <property type="match status" value="1"/>
</dbReference>
<organism evidence="8 9">
    <name type="scientific">Sinorhizobium medicae</name>
    <dbReference type="NCBI Taxonomy" id="110321"/>
    <lineage>
        <taxon>Bacteria</taxon>
        <taxon>Pseudomonadati</taxon>
        <taxon>Pseudomonadota</taxon>
        <taxon>Alphaproteobacteria</taxon>
        <taxon>Hyphomicrobiales</taxon>
        <taxon>Rhizobiaceae</taxon>
        <taxon>Sinorhizobium/Ensifer group</taxon>
        <taxon>Sinorhizobium</taxon>
    </lineage>
</organism>
<dbReference type="PROSITE" id="PS50937">
    <property type="entry name" value="HTH_MERR_2"/>
    <property type="match status" value="1"/>
</dbReference>
<dbReference type="AlphaFoldDB" id="A0A508X3U8"/>
<gene>
    <name evidence="8" type="primary">cueR</name>
    <name evidence="8" type="ORF">EMEDMD4_610013</name>
</gene>
<keyword evidence="6" id="KW-0175">Coiled coil</keyword>
<dbReference type="GO" id="GO:0003677">
    <property type="term" value="F:DNA binding"/>
    <property type="evidence" value="ECO:0007669"/>
    <property type="project" value="UniProtKB-KW"/>
</dbReference>
<dbReference type="InterPro" id="IPR047057">
    <property type="entry name" value="MerR_fam"/>
</dbReference>
<keyword evidence="5" id="KW-0804">Transcription</keyword>
<reference evidence="8 9" key="1">
    <citation type="submission" date="2019-06" db="EMBL/GenBank/DDBJ databases">
        <authorList>
            <person name="Le Quere A."/>
            <person name="Colella S."/>
        </authorList>
    </citation>
    <scope>NUCLEOTIDE SEQUENCE [LARGE SCALE GENOMIC DNA]</scope>
    <source>
        <strain evidence="8">EmedicaeMD41</strain>
    </source>
</reference>
<dbReference type="EMBL" id="CABFNB010000130">
    <property type="protein sequence ID" value="VTZ64522.1"/>
    <property type="molecule type" value="Genomic_DNA"/>
</dbReference>
<evidence type="ECO:0000256" key="6">
    <source>
        <dbReference type="SAM" id="Coils"/>
    </source>
</evidence>
<dbReference type="GO" id="GO:0003700">
    <property type="term" value="F:DNA-binding transcription factor activity"/>
    <property type="evidence" value="ECO:0007669"/>
    <property type="project" value="InterPro"/>
</dbReference>
<feature type="coiled-coil region" evidence="6">
    <location>
        <begin position="81"/>
        <end position="108"/>
    </location>
</feature>
<dbReference type="SMART" id="SM00422">
    <property type="entry name" value="HTH_MERR"/>
    <property type="match status" value="1"/>
</dbReference>
<feature type="domain" description="HTH merR-type" evidence="7">
    <location>
        <begin position="1"/>
        <end position="69"/>
    </location>
</feature>
<evidence type="ECO:0000313" key="9">
    <source>
        <dbReference type="Proteomes" id="UP000507954"/>
    </source>
</evidence>
<name>A0A508X3U8_9HYPH</name>
<comment type="subcellular location">
    <subcellularLocation>
        <location evidence="1">Cytoplasm</location>
    </subcellularLocation>
</comment>
<keyword evidence="3" id="KW-0805">Transcription regulation</keyword>
<dbReference type="Gene3D" id="1.10.1660.10">
    <property type="match status" value="1"/>
</dbReference>
<evidence type="ECO:0000256" key="2">
    <source>
        <dbReference type="ARBA" id="ARBA00022490"/>
    </source>
</evidence>
<dbReference type="RefSeq" id="WP_127617950.1">
    <property type="nucleotide sequence ID" value="NZ_CABFNB010000130.1"/>
</dbReference>
<dbReference type="SUPFAM" id="SSF46955">
    <property type="entry name" value="Putative DNA-binding domain"/>
    <property type="match status" value="1"/>
</dbReference>
<evidence type="ECO:0000259" key="7">
    <source>
        <dbReference type="PROSITE" id="PS50937"/>
    </source>
</evidence>
<accession>A0A508X3U8</accession>
<proteinExistence type="predicted"/>
<dbReference type="CDD" id="cd01108">
    <property type="entry name" value="HTH_CueR"/>
    <property type="match status" value="1"/>
</dbReference>
<dbReference type="PANTHER" id="PTHR30204:SF94">
    <property type="entry name" value="HEAVY METAL-DEPENDENT TRANSCRIPTIONAL REGULATOR HI_0293-RELATED"/>
    <property type="match status" value="1"/>
</dbReference>
<evidence type="ECO:0000256" key="1">
    <source>
        <dbReference type="ARBA" id="ARBA00004496"/>
    </source>
</evidence>
<dbReference type="InterPro" id="IPR000551">
    <property type="entry name" value="MerR-type_HTH_dom"/>
</dbReference>
<dbReference type="PANTHER" id="PTHR30204">
    <property type="entry name" value="REDOX-CYCLING DRUG-SENSING TRANSCRIPTIONAL ACTIVATOR SOXR"/>
    <property type="match status" value="1"/>
</dbReference>
<keyword evidence="2" id="KW-0963">Cytoplasm</keyword>
<dbReference type="PROSITE" id="PS00552">
    <property type="entry name" value="HTH_MERR_1"/>
    <property type="match status" value="1"/>
</dbReference>
<dbReference type="Proteomes" id="UP000507954">
    <property type="component" value="Unassembled WGS sequence"/>
</dbReference>
<dbReference type="PRINTS" id="PR00040">
    <property type="entry name" value="HTHMERR"/>
</dbReference>
<dbReference type="InterPro" id="IPR011789">
    <property type="entry name" value="CueR"/>
</dbReference>
<sequence length="147" mass="16308">MNIGEASKVSGVSSKMIRYYEQIGLISPAVRTASSYRTYGDNDVHTLRFIRRARDLGFSVEQIKELLALWRDRSRASSDVKAVALEHIAELERKIAAIQDMTRTLKHLASHCHGDGRPDCPIIEEMAKGGGPAKTEINPRFGVASLK</sequence>
<dbReference type="GO" id="GO:0045893">
    <property type="term" value="P:positive regulation of DNA-templated transcription"/>
    <property type="evidence" value="ECO:0007669"/>
    <property type="project" value="InterPro"/>
</dbReference>
<evidence type="ECO:0000256" key="4">
    <source>
        <dbReference type="ARBA" id="ARBA00023125"/>
    </source>
</evidence>
<evidence type="ECO:0000256" key="3">
    <source>
        <dbReference type="ARBA" id="ARBA00023015"/>
    </source>
</evidence>
<dbReference type="Pfam" id="PF00376">
    <property type="entry name" value="MerR"/>
    <property type="match status" value="1"/>
</dbReference>
<keyword evidence="4 8" id="KW-0238">DNA-binding</keyword>
<protein>
    <submittedName>
        <fullName evidence="8">DNA-binding transcriptional activator of copper-responsive regulon genes</fullName>
    </submittedName>
</protein>
<dbReference type="InterPro" id="IPR009061">
    <property type="entry name" value="DNA-bd_dom_put_sf"/>
</dbReference>
<dbReference type="GO" id="GO:0005507">
    <property type="term" value="F:copper ion binding"/>
    <property type="evidence" value="ECO:0007669"/>
    <property type="project" value="InterPro"/>
</dbReference>
<dbReference type="Pfam" id="PF09278">
    <property type="entry name" value="MerR-DNA-bind"/>
    <property type="match status" value="1"/>
</dbReference>
<dbReference type="GO" id="GO:0005737">
    <property type="term" value="C:cytoplasm"/>
    <property type="evidence" value="ECO:0007669"/>
    <property type="project" value="UniProtKB-SubCell"/>
</dbReference>
<evidence type="ECO:0000256" key="5">
    <source>
        <dbReference type="ARBA" id="ARBA00023163"/>
    </source>
</evidence>
<dbReference type="InterPro" id="IPR015358">
    <property type="entry name" value="Tscrpt_reg_MerR_DNA-bd"/>
</dbReference>
<evidence type="ECO:0000313" key="8">
    <source>
        <dbReference type="EMBL" id="VTZ64522.1"/>
    </source>
</evidence>